<keyword evidence="1" id="KW-0493">Microtubule</keyword>
<dbReference type="EnsemblPlants" id="OMERI04G08880.2">
    <property type="protein sequence ID" value="OMERI04G08880.2"/>
    <property type="gene ID" value="OMERI04G08880"/>
</dbReference>
<dbReference type="InterPro" id="IPR010994">
    <property type="entry name" value="RuvA_2-like"/>
</dbReference>
<dbReference type="PROSITE" id="PS50067">
    <property type="entry name" value="KINESIN_MOTOR_2"/>
    <property type="match status" value="1"/>
</dbReference>
<dbReference type="HOGENOM" id="CLU_001485_27_2_1"/>
<accession>A0A0E0DD62</accession>
<dbReference type="GO" id="GO:0005871">
    <property type="term" value="C:kinesin complex"/>
    <property type="evidence" value="ECO:0007669"/>
    <property type="project" value="TreeGrafter"/>
</dbReference>
<dbReference type="InterPro" id="IPR036961">
    <property type="entry name" value="Kinesin_motor_dom_sf"/>
</dbReference>
<feature type="region of interest" description="Disordered" evidence="5">
    <location>
        <begin position="401"/>
        <end position="432"/>
    </location>
</feature>
<comment type="similarity">
    <text evidence="3">Belongs to the TRAFAC class myosin-kinesin ATPase superfamily. Kinesin family. KIN-10 subfamily.</text>
</comment>
<comment type="caution">
    <text evidence="4">Lacks conserved residue(s) required for the propagation of feature annotation.</text>
</comment>
<feature type="domain" description="Kinesin motor" evidence="6">
    <location>
        <begin position="14"/>
        <end position="357"/>
    </location>
</feature>
<evidence type="ECO:0000256" key="4">
    <source>
        <dbReference type="PROSITE-ProRule" id="PRU00283"/>
    </source>
</evidence>
<reference evidence="7" key="1">
    <citation type="submission" date="2015-04" db="UniProtKB">
        <authorList>
            <consortium name="EnsemblPlants"/>
        </authorList>
    </citation>
    <scope>IDENTIFICATION</scope>
</reference>
<dbReference type="Proteomes" id="UP000008021">
    <property type="component" value="Chromosome 4"/>
</dbReference>
<dbReference type="GO" id="GO:0008017">
    <property type="term" value="F:microtubule binding"/>
    <property type="evidence" value="ECO:0007669"/>
    <property type="project" value="InterPro"/>
</dbReference>
<dbReference type="eggNOG" id="KOG0239">
    <property type="taxonomic scope" value="Eukaryota"/>
</dbReference>
<evidence type="ECO:0000313" key="7">
    <source>
        <dbReference type="EnsemblPlants" id="OMERI04G08880.2"/>
    </source>
</evidence>
<dbReference type="FunFam" id="3.40.850.10:FF:000098">
    <property type="entry name" value="Kinesin-like protein KIN-10C"/>
    <property type="match status" value="1"/>
</dbReference>
<reference evidence="7" key="2">
    <citation type="submission" date="2018-05" db="EMBL/GenBank/DDBJ databases">
        <title>OmerRS3 (Oryza meridionalis Reference Sequence Version 3).</title>
        <authorList>
            <person name="Zhang J."/>
            <person name="Kudrna D."/>
            <person name="Lee S."/>
            <person name="Talag J."/>
            <person name="Welchert J."/>
            <person name="Wing R.A."/>
        </authorList>
    </citation>
    <scope>NUCLEOTIDE SEQUENCE [LARGE SCALE GENOMIC DNA]</scope>
    <source>
        <strain evidence="7">cv. OR44</strain>
    </source>
</reference>
<dbReference type="Gene3D" id="3.40.850.10">
    <property type="entry name" value="Kinesin motor domain"/>
    <property type="match status" value="1"/>
</dbReference>
<dbReference type="eggNOG" id="KOG0242">
    <property type="taxonomic scope" value="Eukaryota"/>
</dbReference>
<dbReference type="Pfam" id="PF12836">
    <property type="entry name" value="HHH_3"/>
    <property type="match status" value="1"/>
</dbReference>
<dbReference type="InterPro" id="IPR027417">
    <property type="entry name" value="P-loop_NTPase"/>
</dbReference>
<evidence type="ECO:0000256" key="2">
    <source>
        <dbReference type="ARBA" id="ARBA00023175"/>
    </source>
</evidence>
<keyword evidence="8" id="KW-1185">Reference proteome</keyword>
<evidence type="ECO:0000256" key="1">
    <source>
        <dbReference type="ARBA" id="ARBA00022701"/>
    </source>
</evidence>
<organism evidence="7">
    <name type="scientific">Oryza meridionalis</name>
    <dbReference type="NCBI Taxonomy" id="40149"/>
    <lineage>
        <taxon>Eukaryota</taxon>
        <taxon>Viridiplantae</taxon>
        <taxon>Streptophyta</taxon>
        <taxon>Embryophyta</taxon>
        <taxon>Tracheophyta</taxon>
        <taxon>Spermatophyta</taxon>
        <taxon>Magnoliopsida</taxon>
        <taxon>Liliopsida</taxon>
        <taxon>Poales</taxon>
        <taxon>Poaceae</taxon>
        <taxon>BOP clade</taxon>
        <taxon>Oryzoideae</taxon>
        <taxon>Oryzeae</taxon>
        <taxon>Oryzinae</taxon>
        <taxon>Oryza</taxon>
    </lineage>
</organism>
<dbReference type="GO" id="GO:0008574">
    <property type="term" value="F:plus-end-directed microtubule motor activity"/>
    <property type="evidence" value="ECO:0007669"/>
    <property type="project" value="TreeGrafter"/>
</dbReference>
<dbReference type="InterPro" id="IPR027640">
    <property type="entry name" value="Kinesin-like_fam"/>
</dbReference>
<sequence length="760" mass="83169">MEQQQQQQEPSGGGVRVVARICPCAPPPPPPDAALNFQVAALNDPALISFLPRRPTASAATAAASGRGDGPKDKQPQQQKQKYRVDGCYLRDDPNHRVFHNEVKPLIDGRGGGGRGGAKACVVACGDAAAKRHLFMGSPDQPGLFTMAMAQLLDSSKAIGATVTVSSYQVLQDTHILDLLEPKNHEVLILEDADGQTHLKGLSRVGVKSIEEFSQLSCCATNQQRHHPAKDSTQLQDWGHQGLIIYVSSFDQQGKECALAKINFLNLAGYVDPKQKKNEGLALPTGNKSMHALMNVVQALNSNQRFVPYRQSKVTRILQDSLCKSKTSGSVLIACLAEDCCQDSVSTLGLASRSSQVVNEQYYSLSLSAKKSSKSNTNLPTDAKTLSRMFMHKTMSMQEKNARPGFNNSGVKGGQTPTANRRTQPIIGSTKKSGSSICTSIKMKENYAKPKISGRKLFCPSNNSLKEENAMDVASTVVTQTKSATVRIQAEEVQPLVGMEIRAALPNEGSSETGNTGDVKSFELQEVVHCSTKELLPSTIQEEDYALSNMEPEHSCTDMGLTCSSITDNLVEKTPASSTQSSPKLSDRLREISNSLKLLSTRPVSVRAEKWDIECVRRINTIAPEPKTPEVHLKFEQAEDPKDKLTARSTGIKVNLFFNSLTHFIRLMCLYLLIIVLPDEFSLVFSAPQKSLVQECLTFLNSANKEQLKSLKGIGEKRANYILELREESPELFKEISDLRDIIGMNSKEIKKMMSGIIDS</sequence>
<evidence type="ECO:0000256" key="5">
    <source>
        <dbReference type="SAM" id="MobiDB-lite"/>
    </source>
</evidence>
<dbReference type="GO" id="GO:0005874">
    <property type="term" value="C:microtubule"/>
    <property type="evidence" value="ECO:0007669"/>
    <property type="project" value="UniProtKB-KW"/>
</dbReference>
<dbReference type="SUPFAM" id="SSF52540">
    <property type="entry name" value="P-loop containing nucleoside triphosphate hydrolases"/>
    <property type="match status" value="1"/>
</dbReference>
<dbReference type="SUPFAM" id="SSF47781">
    <property type="entry name" value="RuvA domain 2-like"/>
    <property type="match status" value="1"/>
</dbReference>
<dbReference type="Pfam" id="PF00225">
    <property type="entry name" value="Kinesin"/>
    <property type="match status" value="1"/>
</dbReference>
<proteinExistence type="inferred from homology"/>
<dbReference type="Gramene" id="OMERI04G08880.2">
    <property type="protein sequence ID" value="OMERI04G08880.2"/>
    <property type="gene ID" value="OMERI04G08880"/>
</dbReference>
<dbReference type="PANTHER" id="PTHR24115:SF908">
    <property type="entry name" value="KINESIN-LIKE PROTEIN KIN-10C"/>
    <property type="match status" value="1"/>
</dbReference>
<dbReference type="GO" id="GO:0005524">
    <property type="term" value="F:ATP binding"/>
    <property type="evidence" value="ECO:0007669"/>
    <property type="project" value="InterPro"/>
</dbReference>
<dbReference type="PANTHER" id="PTHR24115">
    <property type="entry name" value="KINESIN-RELATED"/>
    <property type="match status" value="1"/>
</dbReference>
<evidence type="ECO:0000259" key="6">
    <source>
        <dbReference type="PROSITE" id="PS50067"/>
    </source>
</evidence>
<name>A0A0E0DD62_9ORYZ</name>
<dbReference type="InterPro" id="IPR001752">
    <property type="entry name" value="Kinesin_motor_dom"/>
</dbReference>
<dbReference type="STRING" id="40149.A0A0E0DD62"/>
<feature type="compositionally biased region" description="Polar residues" evidence="5">
    <location>
        <begin position="406"/>
        <end position="423"/>
    </location>
</feature>
<dbReference type="FunFam" id="1.10.150.280:FF:000003">
    <property type="entry name" value="Kinesin-like protein KIN-10C"/>
    <property type="match status" value="1"/>
</dbReference>
<dbReference type="AlphaFoldDB" id="A0A0E0DD62"/>
<dbReference type="GO" id="GO:0016887">
    <property type="term" value="F:ATP hydrolysis activity"/>
    <property type="evidence" value="ECO:0007669"/>
    <property type="project" value="TreeGrafter"/>
</dbReference>
<dbReference type="GO" id="GO:0007018">
    <property type="term" value="P:microtubule-based movement"/>
    <property type="evidence" value="ECO:0007669"/>
    <property type="project" value="InterPro"/>
</dbReference>
<keyword evidence="2" id="KW-0505">Motor protein</keyword>
<evidence type="ECO:0000256" key="3">
    <source>
        <dbReference type="ARBA" id="ARBA00061615"/>
    </source>
</evidence>
<dbReference type="SMART" id="SM00129">
    <property type="entry name" value="KISc"/>
    <property type="match status" value="1"/>
</dbReference>
<evidence type="ECO:0000313" key="8">
    <source>
        <dbReference type="Proteomes" id="UP000008021"/>
    </source>
</evidence>
<dbReference type="Gene3D" id="1.10.150.280">
    <property type="entry name" value="AF1531-like domain"/>
    <property type="match status" value="1"/>
</dbReference>
<protein>
    <recommendedName>
        <fullName evidence="6">Kinesin motor domain-containing protein</fullName>
    </recommendedName>
</protein>
<dbReference type="PRINTS" id="PR00380">
    <property type="entry name" value="KINESINHEAVY"/>
</dbReference>
<feature type="region of interest" description="Disordered" evidence="5">
    <location>
        <begin position="58"/>
        <end position="84"/>
    </location>
</feature>